<evidence type="ECO:0000256" key="2">
    <source>
        <dbReference type="ARBA" id="ARBA00022516"/>
    </source>
</evidence>
<dbReference type="InterPro" id="IPR002076">
    <property type="entry name" value="ELO_fam"/>
</dbReference>
<keyword evidence="9 10" id="KW-0275">Fatty acid biosynthesis</keyword>
<evidence type="ECO:0000256" key="3">
    <source>
        <dbReference type="ARBA" id="ARBA00022679"/>
    </source>
</evidence>
<comment type="caution">
    <text evidence="11">The sequence shown here is derived from an EMBL/GenBank/DDBJ whole genome shotgun (WGS) entry which is preliminary data.</text>
</comment>
<keyword evidence="2 10" id="KW-0444">Lipid biosynthesis</keyword>
<name>A0A813GC49_POLGL</name>
<keyword evidence="3 10" id="KW-0808">Transferase</keyword>
<dbReference type="GO" id="GO:0005789">
    <property type="term" value="C:endoplasmic reticulum membrane"/>
    <property type="evidence" value="ECO:0007669"/>
    <property type="project" value="TreeGrafter"/>
</dbReference>
<keyword evidence="12" id="KW-1185">Reference proteome</keyword>
<feature type="transmembrane region" description="Helical" evidence="10">
    <location>
        <begin position="39"/>
        <end position="60"/>
    </location>
</feature>
<dbReference type="GO" id="GO:0009922">
    <property type="term" value="F:fatty acid elongase activity"/>
    <property type="evidence" value="ECO:0007669"/>
    <property type="project" value="InterPro"/>
</dbReference>
<feature type="transmembrane region" description="Helical" evidence="10">
    <location>
        <begin position="72"/>
        <end position="95"/>
    </location>
</feature>
<evidence type="ECO:0000313" key="11">
    <source>
        <dbReference type="EMBL" id="CAE8620417.1"/>
    </source>
</evidence>
<evidence type="ECO:0000256" key="8">
    <source>
        <dbReference type="ARBA" id="ARBA00023136"/>
    </source>
</evidence>
<feature type="transmembrane region" description="Helical" evidence="10">
    <location>
        <begin position="205"/>
        <end position="225"/>
    </location>
</feature>
<organism evidence="11 12">
    <name type="scientific">Polarella glacialis</name>
    <name type="common">Dinoflagellate</name>
    <dbReference type="NCBI Taxonomy" id="89957"/>
    <lineage>
        <taxon>Eukaryota</taxon>
        <taxon>Sar</taxon>
        <taxon>Alveolata</taxon>
        <taxon>Dinophyceae</taxon>
        <taxon>Suessiales</taxon>
        <taxon>Suessiaceae</taxon>
        <taxon>Polarella</taxon>
    </lineage>
</organism>
<evidence type="ECO:0000256" key="9">
    <source>
        <dbReference type="ARBA" id="ARBA00023160"/>
    </source>
</evidence>
<comment type="similarity">
    <text evidence="10">Belongs to the ELO family.</text>
</comment>
<dbReference type="PANTHER" id="PTHR11157:SF17">
    <property type="entry name" value="ELONGATION OF VERY LONG CHAIN FATTY ACIDS PROTEIN 6"/>
    <property type="match status" value="1"/>
</dbReference>
<dbReference type="EMBL" id="CAJNNV010027450">
    <property type="protein sequence ID" value="CAE8620417.1"/>
    <property type="molecule type" value="Genomic_DNA"/>
</dbReference>
<keyword evidence="4 10" id="KW-0812">Transmembrane</keyword>
<dbReference type="GO" id="GO:0034625">
    <property type="term" value="P:fatty acid elongation, monounsaturated fatty acid"/>
    <property type="evidence" value="ECO:0007669"/>
    <property type="project" value="TreeGrafter"/>
</dbReference>
<dbReference type="Pfam" id="PF01151">
    <property type="entry name" value="ELO"/>
    <property type="match status" value="1"/>
</dbReference>
<keyword evidence="5 10" id="KW-0276">Fatty acid metabolism</keyword>
<gene>
    <name evidence="11" type="ORF">PGLA1383_LOCUS37978</name>
</gene>
<dbReference type="GO" id="GO:0019367">
    <property type="term" value="P:fatty acid elongation, saturated fatty acid"/>
    <property type="evidence" value="ECO:0007669"/>
    <property type="project" value="TreeGrafter"/>
</dbReference>
<dbReference type="GO" id="GO:0042761">
    <property type="term" value="P:very long-chain fatty acid biosynthetic process"/>
    <property type="evidence" value="ECO:0007669"/>
    <property type="project" value="TreeGrafter"/>
</dbReference>
<dbReference type="GO" id="GO:0034626">
    <property type="term" value="P:fatty acid elongation, polyunsaturated fatty acid"/>
    <property type="evidence" value="ECO:0007669"/>
    <property type="project" value="TreeGrafter"/>
</dbReference>
<dbReference type="AlphaFoldDB" id="A0A813GC49"/>
<dbReference type="Proteomes" id="UP000654075">
    <property type="component" value="Unassembled WGS sequence"/>
</dbReference>
<feature type="non-terminal residue" evidence="11">
    <location>
        <position position="1"/>
    </location>
</feature>
<evidence type="ECO:0000256" key="10">
    <source>
        <dbReference type="RuleBase" id="RU361115"/>
    </source>
</evidence>
<keyword evidence="8 10" id="KW-0472">Membrane</keyword>
<reference evidence="11" key="1">
    <citation type="submission" date="2021-02" db="EMBL/GenBank/DDBJ databases">
        <authorList>
            <person name="Dougan E. K."/>
            <person name="Rhodes N."/>
            <person name="Thang M."/>
            <person name="Chan C."/>
        </authorList>
    </citation>
    <scope>NUCLEOTIDE SEQUENCE</scope>
</reference>
<comment type="subcellular location">
    <subcellularLocation>
        <location evidence="1">Membrane</location>
        <topology evidence="1">Multi-pass membrane protein</topology>
    </subcellularLocation>
</comment>
<accession>A0A813GC49</accession>
<keyword evidence="6 10" id="KW-1133">Transmembrane helix</keyword>
<dbReference type="PANTHER" id="PTHR11157">
    <property type="entry name" value="FATTY ACID ACYL TRANSFERASE-RELATED"/>
    <property type="match status" value="1"/>
</dbReference>
<evidence type="ECO:0000256" key="7">
    <source>
        <dbReference type="ARBA" id="ARBA00023098"/>
    </source>
</evidence>
<sequence length="348" mass="39815">TATPSEKVFGLTDWQGSQLVSGDISWSGLASSQTSAGNWRIALIAVGLYVVMIPSLKGYVARYGKFDVKDLAFCWNSLLSIFSWCGVFACVPVMATTLAEKGLYFTCCAPCQWYSNNLCGFFVTLFIWSKIFELFDTVLLLAAKKPVIALQWWHHSTVLLYCWHSNSAGIATGLWFAAMNYSVHSVMYGYFAITATKYRKLISPYAIFITLAQLLQMVVGMFVTIKAVLYQVDGKECHVNRTNSVLGLLMYFSYFVLFLKLFIDNYVLKKKEEHHLPPKKKSSLLKLVRSTTRDLFLGFAILYFQRFLFCCCYVHYSFWLFSRKSFFFCRGWFCGFVLFCRDPCLGFA</sequence>
<evidence type="ECO:0000256" key="1">
    <source>
        <dbReference type="ARBA" id="ARBA00004141"/>
    </source>
</evidence>
<feature type="transmembrane region" description="Helical" evidence="10">
    <location>
        <begin position="295"/>
        <end position="316"/>
    </location>
</feature>
<keyword evidence="7 10" id="KW-0443">Lipid metabolism</keyword>
<proteinExistence type="inferred from homology"/>
<dbReference type="OrthoDB" id="434092at2759"/>
<comment type="catalytic activity">
    <reaction evidence="10">
        <text>an acyl-CoA + malonyl-CoA + H(+) = a 3-oxoacyl-CoA + CO2 + CoA</text>
        <dbReference type="Rhea" id="RHEA:50252"/>
        <dbReference type="ChEBI" id="CHEBI:15378"/>
        <dbReference type="ChEBI" id="CHEBI:16526"/>
        <dbReference type="ChEBI" id="CHEBI:57287"/>
        <dbReference type="ChEBI" id="CHEBI:57384"/>
        <dbReference type="ChEBI" id="CHEBI:58342"/>
        <dbReference type="ChEBI" id="CHEBI:90726"/>
    </reaction>
    <physiologicalReaction direction="left-to-right" evidence="10">
        <dbReference type="Rhea" id="RHEA:50253"/>
    </physiologicalReaction>
</comment>
<dbReference type="EC" id="2.3.1.-" evidence="10"/>
<evidence type="ECO:0000256" key="4">
    <source>
        <dbReference type="ARBA" id="ARBA00022692"/>
    </source>
</evidence>
<evidence type="ECO:0000256" key="6">
    <source>
        <dbReference type="ARBA" id="ARBA00022989"/>
    </source>
</evidence>
<dbReference type="GO" id="GO:0030148">
    <property type="term" value="P:sphingolipid biosynthetic process"/>
    <property type="evidence" value="ECO:0007669"/>
    <property type="project" value="TreeGrafter"/>
</dbReference>
<protein>
    <recommendedName>
        <fullName evidence="10">Elongation of fatty acids protein</fullName>
        <ecNumber evidence="10">2.3.1.-</ecNumber>
    </recommendedName>
</protein>
<evidence type="ECO:0000256" key="5">
    <source>
        <dbReference type="ARBA" id="ARBA00022832"/>
    </source>
</evidence>
<feature type="transmembrane region" description="Helical" evidence="10">
    <location>
        <begin position="245"/>
        <end position="263"/>
    </location>
</feature>
<evidence type="ECO:0000313" key="12">
    <source>
        <dbReference type="Proteomes" id="UP000654075"/>
    </source>
</evidence>
<dbReference type="OMA" id="FSYTLMQ"/>